<gene>
    <name evidence="8" type="ORF">PF007_g22527</name>
    <name evidence="6" type="ORF">PF009_g23282</name>
    <name evidence="7" type="ORF">PF010_g21866</name>
</gene>
<evidence type="ECO:0000313" key="7">
    <source>
        <dbReference type="EMBL" id="KAE9081768.1"/>
    </source>
</evidence>
<evidence type="ECO:0000256" key="2">
    <source>
        <dbReference type="ARBA" id="ARBA00009520"/>
    </source>
</evidence>
<dbReference type="Proteomes" id="UP000488956">
    <property type="component" value="Unassembled WGS sequence"/>
</dbReference>
<evidence type="ECO:0000313" key="6">
    <source>
        <dbReference type="EMBL" id="KAE8926529.1"/>
    </source>
</evidence>
<evidence type="ECO:0000256" key="4">
    <source>
        <dbReference type="ARBA" id="ARBA00023026"/>
    </source>
</evidence>
<evidence type="ECO:0000313" key="11">
    <source>
        <dbReference type="Proteomes" id="UP000488956"/>
    </source>
</evidence>
<feature type="signal peptide" evidence="5">
    <location>
        <begin position="1"/>
        <end position="19"/>
    </location>
</feature>
<evidence type="ECO:0000313" key="9">
    <source>
        <dbReference type="Proteomes" id="UP000429523"/>
    </source>
</evidence>
<comment type="similarity">
    <text evidence="2">Belongs to the Necrosis inducing protein (NPP1) family.</text>
</comment>
<evidence type="ECO:0000256" key="1">
    <source>
        <dbReference type="ARBA" id="ARBA00004613"/>
    </source>
</evidence>
<reference evidence="9 10" key="1">
    <citation type="submission" date="2018-08" db="EMBL/GenBank/DDBJ databases">
        <title>Genomic investigation of the strawberry pathogen Phytophthora fragariae indicates pathogenicity is determined by transcriptional variation in three key races.</title>
        <authorList>
            <person name="Adams T.M."/>
            <person name="Armitage A.D."/>
            <person name="Sobczyk M.K."/>
            <person name="Bates H.J."/>
            <person name="Dunwell J.M."/>
            <person name="Nellist C.F."/>
            <person name="Harrison R.J."/>
        </authorList>
    </citation>
    <scope>NUCLEOTIDE SEQUENCE [LARGE SCALE GENOMIC DNA]</scope>
    <source>
        <strain evidence="8 10">NOV-71</strain>
        <strain evidence="6 9">NOV-9</strain>
        <strain evidence="7 11">ONT-3</strain>
    </source>
</reference>
<evidence type="ECO:0000256" key="5">
    <source>
        <dbReference type="SAM" id="SignalP"/>
    </source>
</evidence>
<evidence type="ECO:0000313" key="8">
    <source>
        <dbReference type="EMBL" id="KAE9081795.1"/>
    </source>
</evidence>
<dbReference type="EMBL" id="QXFZ01002020">
    <property type="protein sequence ID" value="KAE9081795.1"/>
    <property type="molecule type" value="Genomic_DNA"/>
</dbReference>
<dbReference type="AlphaFoldDB" id="A0A6A3DXU4"/>
<proteinExistence type="inferred from homology"/>
<keyword evidence="5" id="KW-0732">Signal</keyword>
<dbReference type="Proteomes" id="UP000441208">
    <property type="component" value="Unassembled WGS sequence"/>
</dbReference>
<dbReference type="InterPro" id="IPR008701">
    <property type="entry name" value="NPP1"/>
</dbReference>
<evidence type="ECO:0000313" key="10">
    <source>
        <dbReference type="Proteomes" id="UP000441208"/>
    </source>
</evidence>
<dbReference type="Proteomes" id="UP000429523">
    <property type="component" value="Unassembled WGS sequence"/>
</dbReference>
<dbReference type="EMBL" id="QXGF01002021">
    <property type="protein sequence ID" value="KAE8926529.1"/>
    <property type="molecule type" value="Genomic_DNA"/>
</dbReference>
<dbReference type="PANTHER" id="PTHR33657">
    <property type="entry name" value="DOMAIN PROTEIN, PUTATIVE (AFU_ORTHOLOGUE AFUA_5G00600)-RELATED"/>
    <property type="match status" value="1"/>
</dbReference>
<accession>A0A6A3DXU4</accession>
<organism evidence="6 9">
    <name type="scientific">Phytophthora fragariae</name>
    <dbReference type="NCBI Taxonomy" id="53985"/>
    <lineage>
        <taxon>Eukaryota</taxon>
        <taxon>Sar</taxon>
        <taxon>Stramenopiles</taxon>
        <taxon>Oomycota</taxon>
        <taxon>Peronosporomycetes</taxon>
        <taxon>Peronosporales</taxon>
        <taxon>Peronosporaceae</taxon>
        <taxon>Phytophthora</taxon>
    </lineage>
</organism>
<comment type="caution">
    <text evidence="6">The sequence shown here is derived from an EMBL/GenBank/DDBJ whole genome shotgun (WGS) entry which is preliminary data.</text>
</comment>
<keyword evidence="4" id="KW-0843">Virulence</keyword>
<keyword evidence="3" id="KW-0964">Secreted</keyword>
<dbReference type="EMBL" id="QXFX01002020">
    <property type="protein sequence ID" value="KAE9081768.1"/>
    <property type="molecule type" value="Genomic_DNA"/>
</dbReference>
<name>A0A6A3DXU4_9STRA</name>
<evidence type="ECO:0000256" key="3">
    <source>
        <dbReference type="ARBA" id="ARBA00022525"/>
    </source>
</evidence>
<comment type="subcellular location">
    <subcellularLocation>
        <location evidence="1">Secreted</location>
    </subcellularLocation>
</comment>
<feature type="chain" id="PRO_5036379326" description="RxLR effector protein" evidence="5">
    <location>
        <begin position="20"/>
        <end position="60"/>
    </location>
</feature>
<evidence type="ECO:0008006" key="12">
    <source>
        <dbReference type="Google" id="ProtNLM"/>
    </source>
</evidence>
<sequence length="60" mass="6524">MNLRAFLLGAIASLAAVNADVTMINHDTVKPFAQPEPTTESEKSAVKYKPQLHISYGCHP</sequence>
<protein>
    <recommendedName>
        <fullName evidence="12">RxLR effector protein</fullName>
    </recommendedName>
</protein>
<dbReference type="GO" id="GO:0005576">
    <property type="term" value="C:extracellular region"/>
    <property type="evidence" value="ECO:0007669"/>
    <property type="project" value="UniProtKB-SubCell"/>
</dbReference>
<dbReference type="PANTHER" id="PTHR33657:SF8">
    <property type="entry name" value="DOMAIN PROTEIN, PUTATIVE (AFU_ORTHOLOGUE AFUA_5G00600)-RELATED"/>
    <property type="match status" value="1"/>
</dbReference>